<evidence type="ECO:0000256" key="2">
    <source>
        <dbReference type="SAM" id="Phobius"/>
    </source>
</evidence>
<keyword evidence="2" id="KW-1133">Transmembrane helix</keyword>
<feature type="compositionally biased region" description="Basic and acidic residues" evidence="1">
    <location>
        <begin position="152"/>
        <end position="166"/>
    </location>
</feature>
<feature type="compositionally biased region" description="Low complexity" evidence="1">
    <location>
        <begin position="138"/>
        <end position="151"/>
    </location>
</feature>
<dbReference type="Pfam" id="PF01987">
    <property type="entry name" value="AIM24"/>
    <property type="match status" value="1"/>
</dbReference>
<reference evidence="3 4" key="1">
    <citation type="submission" date="2019-01" db="EMBL/GenBank/DDBJ databases">
        <title>Nuclear Genome Assembly of the Microalgal Biofuel strain Nannochloropsis salina CCMP1776.</title>
        <authorList>
            <person name="Hovde B."/>
        </authorList>
    </citation>
    <scope>NUCLEOTIDE SEQUENCE [LARGE SCALE GENOMIC DNA]</scope>
    <source>
        <strain evidence="3 4">CCMP1776</strain>
    </source>
</reference>
<comment type="caution">
    <text evidence="3">The sequence shown here is derived from an EMBL/GenBank/DDBJ whole genome shotgun (WGS) entry which is preliminary data.</text>
</comment>
<dbReference type="Proteomes" id="UP000355283">
    <property type="component" value="Unassembled WGS sequence"/>
</dbReference>
<dbReference type="Gene3D" id="3.60.160.10">
    <property type="entry name" value="Mitochondrial biogenesis AIM24"/>
    <property type="match status" value="1"/>
</dbReference>
<dbReference type="SUPFAM" id="SSF51219">
    <property type="entry name" value="TRAP-like"/>
    <property type="match status" value="1"/>
</dbReference>
<sequence length="316" mass="33751">MWGTFSIVSKQFKIESSRSYSGITATVRKLLLVGESKLVLSAFGSILPVALSEGEERVVKAGHVLAWAETTGVSFGPAPPPLSAFSPSAVPPSSPPTPPSSYLYTLRGPGLVYLRSHSPSTFRKWTSASRTSEAIGRASPPAVASSSLAPSGEKRERRKEREREGSEAMVADWMGREGLGKRLKWKIRSLLAACLSALLFVAGIQVAQALLMEGPEGLKDVPRNIMLLLRGIQMGVMKLSEGLVDLYRSDVSHRIRAAFSTAAATAAAAATGRGNDTQEQKCTLDAGNVQSLAAEGWEKAGERGGEGLRKTREGLW</sequence>
<feature type="region of interest" description="Disordered" evidence="1">
    <location>
        <begin position="129"/>
        <end position="166"/>
    </location>
</feature>
<accession>A0A4D9CNU6</accession>
<feature type="transmembrane region" description="Helical" evidence="2">
    <location>
        <begin position="190"/>
        <end position="211"/>
    </location>
</feature>
<dbReference type="InterPro" id="IPR002838">
    <property type="entry name" value="AIM24"/>
</dbReference>
<dbReference type="InterPro" id="IPR016031">
    <property type="entry name" value="Trp_RNA-bd_attenuator-like_dom"/>
</dbReference>
<protein>
    <submittedName>
        <fullName evidence="3">Uncharacterized protein</fullName>
    </submittedName>
</protein>
<keyword evidence="2" id="KW-0472">Membrane</keyword>
<evidence type="ECO:0000313" key="4">
    <source>
        <dbReference type="Proteomes" id="UP000355283"/>
    </source>
</evidence>
<dbReference type="AlphaFoldDB" id="A0A4D9CNU6"/>
<keyword evidence="2" id="KW-0812">Transmembrane</keyword>
<evidence type="ECO:0000313" key="3">
    <source>
        <dbReference type="EMBL" id="TFJ80832.1"/>
    </source>
</evidence>
<dbReference type="InterPro" id="IPR036983">
    <property type="entry name" value="AIM24_sf"/>
</dbReference>
<name>A0A4D9CNU6_9STRA</name>
<dbReference type="OrthoDB" id="10454196at2759"/>
<organism evidence="3 4">
    <name type="scientific">Nannochloropsis salina CCMP1776</name>
    <dbReference type="NCBI Taxonomy" id="1027361"/>
    <lineage>
        <taxon>Eukaryota</taxon>
        <taxon>Sar</taxon>
        <taxon>Stramenopiles</taxon>
        <taxon>Ochrophyta</taxon>
        <taxon>Eustigmatophyceae</taxon>
        <taxon>Eustigmatales</taxon>
        <taxon>Monodopsidaceae</taxon>
        <taxon>Microchloropsis</taxon>
        <taxon>Microchloropsis salina</taxon>
    </lineage>
</organism>
<dbReference type="EMBL" id="SDOX01000155">
    <property type="protein sequence ID" value="TFJ80832.1"/>
    <property type="molecule type" value="Genomic_DNA"/>
</dbReference>
<keyword evidence="4" id="KW-1185">Reference proteome</keyword>
<evidence type="ECO:0000256" key="1">
    <source>
        <dbReference type="SAM" id="MobiDB-lite"/>
    </source>
</evidence>
<proteinExistence type="predicted"/>
<gene>
    <name evidence="3" type="ORF">NSK_007832</name>
</gene>